<name>A0A8C5PES9_9ANUR</name>
<dbReference type="GO" id="GO:0070062">
    <property type="term" value="C:extracellular exosome"/>
    <property type="evidence" value="ECO:0007669"/>
    <property type="project" value="TreeGrafter"/>
</dbReference>
<dbReference type="PROSITE" id="PS50240">
    <property type="entry name" value="TRYPSIN_DOM"/>
    <property type="match status" value="1"/>
</dbReference>
<keyword evidence="9" id="KW-0399">Innate immunity</keyword>
<dbReference type="Pfam" id="PF00084">
    <property type="entry name" value="Sushi"/>
    <property type="match status" value="2"/>
</dbReference>
<evidence type="ECO:0000256" key="13">
    <source>
        <dbReference type="ARBA" id="ARBA00022737"/>
    </source>
</evidence>
<dbReference type="InterPro" id="IPR001314">
    <property type="entry name" value="Peptidase_S1A"/>
</dbReference>
<evidence type="ECO:0000256" key="11">
    <source>
        <dbReference type="ARBA" id="ARBA00022670"/>
    </source>
</evidence>
<evidence type="ECO:0000256" key="24">
    <source>
        <dbReference type="ARBA" id="ARBA00093516"/>
    </source>
</evidence>
<dbReference type="EC" id="3.4.21.47" evidence="6"/>
<dbReference type="InterPro" id="IPR009003">
    <property type="entry name" value="Peptidase_S1_PA"/>
</dbReference>
<comment type="caution">
    <text evidence="27">Lacks conserved residue(s) required for the propagation of feature annotation.</text>
</comment>
<evidence type="ECO:0000313" key="34">
    <source>
        <dbReference type="Proteomes" id="UP000694569"/>
    </source>
</evidence>
<dbReference type="PRINTS" id="PR00722">
    <property type="entry name" value="CHYMOTRYPSIN"/>
</dbReference>
<comment type="cofactor">
    <cofactor evidence="2">
        <name>Mn(2+)</name>
        <dbReference type="ChEBI" id="CHEBI:29035"/>
    </cofactor>
</comment>
<dbReference type="Gene3D" id="2.40.10.10">
    <property type="entry name" value="Trypsin-like serine proteases"/>
    <property type="match status" value="2"/>
</dbReference>
<evidence type="ECO:0000256" key="1">
    <source>
        <dbReference type="ARBA" id="ARBA00000061"/>
    </source>
</evidence>
<proteinExistence type="predicted"/>
<feature type="disulfide bond" evidence="27">
    <location>
        <begin position="172"/>
        <end position="199"/>
    </location>
</feature>
<keyword evidence="14 28" id="KW-0378">Hydrolase</keyword>
<dbReference type="GO" id="GO:0009617">
    <property type="term" value="P:response to bacterium"/>
    <property type="evidence" value="ECO:0007669"/>
    <property type="project" value="TreeGrafter"/>
</dbReference>
<evidence type="ECO:0000256" key="4">
    <source>
        <dbReference type="ARBA" id="ARBA00004241"/>
    </source>
</evidence>
<sequence>MLHFVLLSQVLVSAAFPTLDDTVPCDLSKVTISGGNYNFNEEDNAVEYSCPSGKYPYPGPTRKCLKGNVWEKQNIKAVCKDVRCPVPMGFENGEYDPKNTTYIVGDVLQFECWGGFELRGSKQRTCKENGKWSGKTTICEDYGGFCLNPGVPPGTSKDSSSYSIGDKVKYTCNSGLSMLGSNERECTEDKSWTGSEPSCRAWYTYDTAEEVADMFSSTLSATAEVADPDRNPFAFEKRKIKIKKGDPMNIFIILDASKSVGAEHFKTAKESTITLIEKISSFDTSPRYAVISYASKDIKIVRLSDDESFDPAEVIEKLTDFKYDDHKDKGTNTRGALKAVHEMLVLQELRDQENFMKTRNVIVLMTDGKHNMGGDPQVELTRIKNLLDIGQKDGVLHRDDYLDETDAMDMCGLNKDIPEKYLNRQDFTPQKLKETIIEKFPWIAKIIITRRGIQEICKGSIVAKNFILTAAHCFHFEENVDLINVDVGDKKGLKVKDFYRHPLYKPEGKQDKHIRKSFDYDFALLELKEKLEFSATTRPICIPCTKSSSWALRKKGDDTKCKEHEDLLLKGELVKALFVAEETQKDMEQMDVTIKMGNARAGCLQAAKTLKDLENVTDIHDMVTDQFLCTGGTQPHVEPATCKGDSGGPLIIEYKKRYVQAGVISWGTVNHCVHGKRLTDPIPDTARDFHTSVFHVLPWIRDVVKNDLAFLPDI</sequence>
<evidence type="ECO:0000256" key="29">
    <source>
        <dbReference type="SAM" id="SignalP"/>
    </source>
</evidence>
<evidence type="ECO:0000256" key="15">
    <source>
        <dbReference type="ARBA" id="ARBA00022825"/>
    </source>
</evidence>
<comment type="cofactor">
    <cofactor evidence="3">
        <name>Mg(2+)</name>
        <dbReference type="ChEBI" id="CHEBI:18420"/>
    </cofactor>
</comment>
<keyword evidence="15 28" id="KW-0720">Serine protease</keyword>
<dbReference type="PIRSF" id="PIRSF001154">
    <property type="entry name" value="Compl_C2_B"/>
    <property type="match status" value="1"/>
</dbReference>
<dbReference type="Pfam" id="PF00089">
    <property type="entry name" value="Trypsin"/>
    <property type="match status" value="2"/>
</dbReference>
<dbReference type="InterPro" id="IPR043504">
    <property type="entry name" value="Peptidase_S1_PA_chymotrypsin"/>
</dbReference>
<dbReference type="GO" id="GO:0006508">
    <property type="term" value="P:proteolysis"/>
    <property type="evidence" value="ECO:0007669"/>
    <property type="project" value="UniProtKB-KW"/>
</dbReference>
<dbReference type="InterPro" id="IPR018114">
    <property type="entry name" value="TRYPSIN_HIS"/>
</dbReference>
<evidence type="ECO:0000259" key="30">
    <source>
        <dbReference type="PROSITE" id="PS50234"/>
    </source>
</evidence>
<evidence type="ECO:0000256" key="27">
    <source>
        <dbReference type="PROSITE-ProRule" id="PRU00302"/>
    </source>
</evidence>
<comment type="subcellular location">
    <subcellularLocation>
        <location evidence="4">Cell surface</location>
    </subcellularLocation>
    <subcellularLocation>
        <location evidence="5">Secreted</location>
    </subcellularLocation>
</comment>
<evidence type="ECO:0000259" key="32">
    <source>
        <dbReference type="PROSITE" id="PS50923"/>
    </source>
</evidence>
<evidence type="ECO:0000256" key="20">
    <source>
        <dbReference type="ARBA" id="ARBA00029636"/>
    </source>
</evidence>
<keyword evidence="8" id="KW-0964">Secreted</keyword>
<keyword evidence="11 28" id="KW-0645">Protease</keyword>
<dbReference type="Ensembl" id="ENSLLET00000018486.1">
    <property type="protein sequence ID" value="ENSLLEP00000017792.1"/>
    <property type="gene ID" value="ENSLLEG00000010610.1"/>
</dbReference>
<evidence type="ECO:0000256" key="5">
    <source>
        <dbReference type="ARBA" id="ARBA00004613"/>
    </source>
</evidence>
<evidence type="ECO:0000313" key="33">
    <source>
        <dbReference type="Ensembl" id="ENSLLEP00000017792.1"/>
    </source>
</evidence>
<keyword evidence="18" id="KW-0179">Complement alternate pathway</keyword>
<dbReference type="Proteomes" id="UP000694569">
    <property type="component" value="Unplaced"/>
</dbReference>
<dbReference type="CDD" id="cd00190">
    <property type="entry name" value="Tryp_SPc"/>
    <property type="match status" value="1"/>
</dbReference>
<evidence type="ECO:0000256" key="18">
    <source>
        <dbReference type="ARBA" id="ARBA00023162"/>
    </source>
</evidence>
<feature type="active site" description="Charge relay system" evidence="26">
    <location>
        <position position="646"/>
    </location>
</feature>
<evidence type="ECO:0000256" key="3">
    <source>
        <dbReference type="ARBA" id="ARBA00001946"/>
    </source>
</evidence>
<keyword evidence="12 29" id="KW-0732">Signal</keyword>
<evidence type="ECO:0000256" key="16">
    <source>
        <dbReference type="ARBA" id="ARBA00022859"/>
    </source>
</evidence>
<dbReference type="SMART" id="SM00020">
    <property type="entry name" value="Tryp_SPc"/>
    <property type="match status" value="1"/>
</dbReference>
<accession>A0A8C5PES9</accession>
<evidence type="ECO:0000256" key="23">
    <source>
        <dbReference type="ARBA" id="ARBA00093434"/>
    </source>
</evidence>
<dbReference type="SMART" id="SM00032">
    <property type="entry name" value="CCP"/>
    <property type="match status" value="3"/>
</dbReference>
<dbReference type="InterPro" id="IPR035976">
    <property type="entry name" value="Sushi/SCR/CCP_sf"/>
</dbReference>
<dbReference type="AlphaFoldDB" id="A0A8C5PES9"/>
<dbReference type="GO" id="GO:0004252">
    <property type="term" value="F:serine-type endopeptidase activity"/>
    <property type="evidence" value="ECO:0007669"/>
    <property type="project" value="UniProtKB-EC"/>
</dbReference>
<keyword evidence="13" id="KW-0677">Repeat</keyword>
<dbReference type="PROSITE" id="PS50234">
    <property type="entry name" value="VWFA"/>
    <property type="match status" value="1"/>
</dbReference>
<dbReference type="PROSITE" id="PS50923">
    <property type="entry name" value="SUSHI"/>
    <property type="match status" value="2"/>
</dbReference>
<feature type="domain" description="VWFA" evidence="30">
    <location>
        <begin position="249"/>
        <end position="440"/>
    </location>
</feature>
<dbReference type="PANTHER" id="PTHR46393:SF1">
    <property type="entry name" value="COMPLEMENT FACTOR B"/>
    <property type="match status" value="1"/>
</dbReference>
<dbReference type="PANTHER" id="PTHR46393">
    <property type="entry name" value="SUSHI DOMAIN-CONTAINING PROTEIN"/>
    <property type="match status" value="1"/>
</dbReference>
<feature type="domain" description="Sushi" evidence="32">
    <location>
        <begin position="82"/>
        <end position="141"/>
    </location>
</feature>
<feature type="domain" description="Peptidase S1" evidence="31">
    <location>
        <begin position="421"/>
        <end position="705"/>
    </location>
</feature>
<dbReference type="InterPro" id="IPR033116">
    <property type="entry name" value="TRYPSIN_SER"/>
</dbReference>
<dbReference type="SUPFAM" id="SSF53300">
    <property type="entry name" value="vWA-like"/>
    <property type="match status" value="1"/>
</dbReference>
<evidence type="ECO:0000256" key="6">
    <source>
        <dbReference type="ARBA" id="ARBA00011934"/>
    </source>
</evidence>
<dbReference type="InterPro" id="IPR002035">
    <property type="entry name" value="VWF_A"/>
</dbReference>
<evidence type="ECO:0000256" key="17">
    <source>
        <dbReference type="ARBA" id="ARBA00023157"/>
    </source>
</evidence>
<feature type="chain" id="PRO_5034050986" description="Complement factor B" evidence="29">
    <location>
        <begin position="16"/>
        <end position="714"/>
    </location>
</feature>
<evidence type="ECO:0000256" key="2">
    <source>
        <dbReference type="ARBA" id="ARBA00001936"/>
    </source>
</evidence>
<reference evidence="33" key="2">
    <citation type="submission" date="2025-09" db="UniProtKB">
        <authorList>
            <consortium name="Ensembl"/>
        </authorList>
    </citation>
    <scope>IDENTIFICATION</scope>
</reference>
<evidence type="ECO:0000256" key="10">
    <source>
        <dbReference type="ARBA" id="ARBA00022659"/>
    </source>
</evidence>
<feature type="signal peptide" evidence="29">
    <location>
        <begin position="1"/>
        <end position="15"/>
    </location>
</feature>
<evidence type="ECO:0000256" key="25">
    <source>
        <dbReference type="ARBA" id="ARBA00093582"/>
    </source>
</evidence>
<dbReference type="PROSITE" id="PS00134">
    <property type="entry name" value="TRYPSIN_HIS"/>
    <property type="match status" value="1"/>
</dbReference>
<dbReference type="SUPFAM" id="SSF50494">
    <property type="entry name" value="Trypsin-like serine proteases"/>
    <property type="match status" value="1"/>
</dbReference>
<dbReference type="GO" id="GO:0006957">
    <property type="term" value="P:complement activation, alternative pathway"/>
    <property type="evidence" value="ECO:0007669"/>
    <property type="project" value="UniProtKB-KW"/>
</dbReference>
<evidence type="ECO:0000256" key="19">
    <source>
        <dbReference type="ARBA" id="ARBA00023180"/>
    </source>
</evidence>
<feature type="domain" description="Sushi" evidence="32">
    <location>
        <begin position="144"/>
        <end position="201"/>
    </location>
</feature>
<dbReference type="GO" id="GO:0009986">
    <property type="term" value="C:cell surface"/>
    <property type="evidence" value="ECO:0007669"/>
    <property type="project" value="UniProtKB-SubCell"/>
</dbReference>
<protein>
    <recommendedName>
        <fullName evidence="7">Complement factor B</fullName>
        <ecNumber evidence="6">3.4.21.47</ecNumber>
    </recommendedName>
    <alternativeName>
        <fullName evidence="20">C3/C5 convertase</fullName>
    </alternativeName>
</protein>
<comment type="function">
    <text evidence="21">Involved in proliferation and differentiation of preactivated B-lymphocytes, rapid spreading of peripheral blood monocytes, stimulation of lymphocyte blastogenesis and lysis of erythrocytes.</text>
</comment>
<dbReference type="Pfam" id="PF00092">
    <property type="entry name" value="VWA"/>
    <property type="match status" value="1"/>
</dbReference>
<evidence type="ECO:0000256" key="22">
    <source>
        <dbReference type="ARBA" id="ARBA00093402"/>
    </source>
</evidence>
<evidence type="ECO:0000256" key="9">
    <source>
        <dbReference type="ARBA" id="ARBA00022588"/>
    </source>
</evidence>
<keyword evidence="19" id="KW-0325">Glycoprotein</keyword>
<evidence type="ECO:0000256" key="26">
    <source>
        <dbReference type="PIRSR" id="PIRSR001154-1"/>
    </source>
</evidence>
<comment type="subunit">
    <text evidence="25">Catalytic component of the C3 convertase of the alternative complement pathway, also named C3bBb, composed of complement factor B Bb and complement C3b. Catalytic component of the C5 convertase of the alternative complement pathway, also named C3bBb3b, composed of complement factor B Bb and additional molecules of complement C3b. Interacts to CFP; this interaction contributes to the stabilization of the active C3-convertase enzyme complex.</text>
</comment>
<keyword evidence="16" id="KW-0391">Immunity</keyword>
<evidence type="ECO:0000256" key="21">
    <source>
        <dbReference type="ARBA" id="ARBA00093327"/>
    </source>
</evidence>
<dbReference type="Gene3D" id="2.10.70.10">
    <property type="entry name" value="Complement Module, domain 1"/>
    <property type="match status" value="3"/>
</dbReference>
<feature type="disulfide bond" evidence="27">
    <location>
        <begin position="112"/>
        <end position="139"/>
    </location>
</feature>
<keyword evidence="17 27" id="KW-1015">Disulfide bond</keyword>
<feature type="active site" description="Charge relay system" evidence="26">
    <location>
        <position position="472"/>
    </location>
</feature>
<comment type="function">
    <text evidence="22">Serine protease component of the complement C3 and C5 convertase complexes of the alternative complement pathway. Following cleavage and activation by factor D (CFD), forms the C3 convertase together with complement C3b. As part of the C3 convertase, cleaves and activates C3 into C3a anaphylatoxin and C3b opsonin, the next components of the complement pathways. When an additional complement C3b molecule binds to the C3 convertase, forms the C5 convertase, which cleaves and activates C5 into C5a anaphylatoxin and C5b component of the membrane attack complex.</text>
</comment>
<organism evidence="33 34">
    <name type="scientific">Leptobrachium leishanense</name>
    <name type="common">Leishan spiny toad</name>
    <dbReference type="NCBI Taxonomy" id="445787"/>
    <lineage>
        <taxon>Eukaryota</taxon>
        <taxon>Metazoa</taxon>
        <taxon>Chordata</taxon>
        <taxon>Craniata</taxon>
        <taxon>Vertebrata</taxon>
        <taxon>Euteleostomi</taxon>
        <taxon>Amphibia</taxon>
        <taxon>Batrachia</taxon>
        <taxon>Anura</taxon>
        <taxon>Pelobatoidea</taxon>
        <taxon>Megophryidae</taxon>
        <taxon>Leptobrachium</taxon>
    </lineage>
</organism>
<dbReference type="SMART" id="SM00327">
    <property type="entry name" value="VWA"/>
    <property type="match status" value="1"/>
</dbReference>
<dbReference type="SUPFAM" id="SSF57535">
    <property type="entry name" value="Complement control module/SCR domain"/>
    <property type="match status" value="3"/>
</dbReference>
<feature type="active site" description="Charge relay system" evidence="26">
    <location>
        <position position="521"/>
    </location>
</feature>
<evidence type="ECO:0000259" key="31">
    <source>
        <dbReference type="PROSITE" id="PS50240"/>
    </source>
</evidence>
<evidence type="ECO:0000256" key="7">
    <source>
        <dbReference type="ARBA" id="ARBA00018671"/>
    </source>
</evidence>
<evidence type="ECO:0000256" key="14">
    <source>
        <dbReference type="ARBA" id="ARBA00022801"/>
    </source>
</evidence>
<reference evidence="33" key="1">
    <citation type="submission" date="2025-08" db="UniProtKB">
        <authorList>
            <consortium name="Ensembl"/>
        </authorList>
    </citation>
    <scope>IDENTIFICATION</scope>
</reference>
<keyword evidence="10 27" id="KW-0768">Sushi</keyword>
<keyword evidence="34" id="KW-1185">Reference proteome</keyword>
<evidence type="ECO:0000256" key="8">
    <source>
        <dbReference type="ARBA" id="ARBA00022525"/>
    </source>
</evidence>
<evidence type="ECO:0000256" key="12">
    <source>
        <dbReference type="ARBA" id="ARBA00022729"/>
    </source>
</evidence>
<dbReference type="InterPro" id="IPR001254">
    <property type="entry name" value="Trypsin_dom"/>
</dbReference>
<comment type="function">
    <text evidence="23">Precursor of the catalytic component of the C3 and C5 convertase complexes of the alternative pathway of the complement system, a cascade of proteins that leads to phagocytosis and breakdown of pathogens and signaling that strengthens the adaptive immune system. The alternative complement pathway acts as an amplification loop that enhances other complement pathways (classical, lectin and GZMK) by promoting formation of additional C3 and C5 convertases. CFB is cleaved and activated by CFD to generate Ba and Bb chains; Bb chain constituting the catalytic component of the C3 and C5 convertases.</text>
</comment>
<dbReference type="GeneTree" id="ENSGT00940000158605"/>
<dbReference type="PROSITE" id="PS00135">
    <property type="entry name" value="TRYPSIN_SER"/>
    <property type="match status" value="1"/>
</dbReference>
<evidence type="ECO:0000256" key="28">
    <source>
        <dbReference type="RuleBase" id="RU363034"/>
    </source>
</evidence>
<dbReference type="InterPro" id="IPR000436">
    <property type="entry name" value="Sushi_SCR_CCP_dom"/>
</dbReference>
<dbReference type="InterPro" id="IPR036465">
    <property type="entry name" value="vWFA_dom_sf"/>
</dbReference>
<comment type="subunit">
    <text evidence="24">Monomer. Interacts with complement C3b; this interaction is dependent on the presence of Mg(2+).</text>
</comment>
<comment type="catalytic activity">
    <reaction evidence="1">
        <text>Cleavage of Arg-|-Ser bond in complement component C3 alpha-chain to yield C3a and C3b, and Arg-|-Xaa bond in complement component C5 alpha-chain to yield C5a and C5b.</text>
        <dbReference type="EC" id="3.4.21.47"/>
    </reaction>
</comment>
<dbReference type="InterPro" id="IPR011360">
    <property type="entry name" value="Compl_C2_B"/>
</dbReference>
<dbReference type="Gene3D" id="3.40.50.410">
    <property type="entry name" value="von Willebrand factor, type A domain"/>
    <property type="match status" value="1"/>
</dbReference>
<dbReference type="CDD" id="cd00033">
    <property type="entry name" value="CCP"/>
    <property type="match status" value="2"/>
</dbReference>